<comment type="caution">
    <text evidence="2">The sequence shown here is derived from an EMBL/GenBank/DDBJ whole genome shotgun (WGS) entry which is preliminary data.</text>
</comment>
<accession>A0AAV5MC11</accession>
<organism evidence="2 3">
    <name type="scientific">Rubroshorea leprosula</name>
    <dbReference type="NCBI Taxonomy" id="152421"/>
    <lineage>
        <taxon>Eukaryota</taxon>
        <taxon>Viridiplantae</taxon>
        <taxon>Streptophyta</taxon>
        <taxon>Embryophyta</taxon>
        <taxon>Tracheophyta</taxon>
        <taxon>Spermatophyta</taxon>
        <taxon>Magnoliopsida</taxon>
        <taxon>eudicotyledons</taxon>
        <taxon>Gunneridae</taxon>
        <taxon>Pentapetalae</taxon>
        <taxon>rosids</taxon>
        <taxon>malvids</taxon>
        <taxon>Malvales</taxon>
        <taxon>Dipterocarpaceae</taxon>
        <taxon>Rubroshorea</taxon>
    </lineage>
</organism>
<reference evidence="2 3" key="1">
    <citation type="journal article" date="2021" name="Commun. Biol.">
        <title>The genome of Shorea leprosula (Dipterocarpaceae) highlights the ecological relevance of drought in aseasonal tropical rainforests.</title>
        <authorList>
            <person name="Ng K.K.S."/>
            <person name="Kobayashi M.J."/>
            <person name="Fawcett J.A."/>
            <person name="Hatakeyama M."/>
            <person name="Paape T."/>
            <person name="Ng C.H."/>
            <person name="Ang C.C."/>
            <person name="Tnah L.H."/>
            <person name="Lee C.T."/>
            <person name="Nishiyama T."/>
            <person name="Sese J."/>
            <person name="O'Brien M.J."/>
            <person name="Copetti D."/>
            <person name="Mohd Noor M.I."/>
            <person name="Ong R.C."/>
            <person name="Putra M."/>
            <person name="Sireger I.Z."/>
            <person name="Indrioko S."/>
            <person name="Kosugi Y."/>
            <person name="Izuno A."/>
            <person name="Isagi Y."/>
            <person name="Lee S.L."/>
            <person name="Shimizu K.K."/>
        </authorList>
    </citation>
    <scope>NUCLEOTIDE SEQUENCE [LARGE SCALE GENOMIC DNA]</scope>
    <source>
        <strain evidence="2">214</strain>
    </source>
</reference>
<evidence type="ECO:0000259" key="1">
    <source>
        <dbReference type="PROSITE" id="PS50994"/>
    </source>
</evidence>
<dbReference type="GO" id="GO:0015074">
    <property type="term" value="P:DNA integration"/>
    <property type="evidence" value="ECO:0007669"/>
    <property type="project" value="InterPro"/>
</dbReference>
<proteinExistence type="predicted"/>
<dbReference type="SUPFAM" id="SSF53098">
    <property type="entry name" value="Ribonuclease H-like"/>
    <property type="match status" value="1"/>
</dbReference>
<dbReference type="AlphaFoldDB" id="A0AAV5MC11"/>
<evidence type="ECO:0000313" key="2">
    <source>
        <dbReference type="EMBL" id="GKV46147.1"/>
    </source>
</evidence>
<gene>
    <name evidence="2" type="ORF">SLEP1_g53155</name>
</gene>
<dbReference type="EMBL" id="BPVZ01000203">
    <property type="protein sequence ID" value="GKV46147.1"/>
    <property type="molecule type" value="Genomic_DNA"/>
</dbReference>
<keyword evidence="3" id="KW-1185">Reference proteome</keyword>
<dbReference type="PANTHER" id="PTHR45835:SF99">
    <property type="entry name" value="CHROMO DOMAIN-CONTAINING PROTEIN-RELATED"/>
    <property type="match status" value="1"/>
</dbReference>
<name>A0AAV5MC11_9ROSI</name>
<dbReference type="Proteomes" id="UP001054252">
    <property type="component" value="Unassembled WGS sequence"/>
</dbReference>
<sequence length="175" mass="20179">MRGCNYGFCAWTTKAKTEKQSNAIWVIVDRLTKSANFIPYRKKHDLNNLVALYFQEIVRLHGVPVRIVSNKDWKFTARFWMALLEALGTELRMSATFHPETDGQSERAIQVLEDMLRDCALAMPDTLEEHLHLVEFAYCNNYHDSIRMAPTEARKKGNVEHLYVGLSCLEDGRAD</sequence>
<protein>
    <recommendedName>
        <fullName evidence="1">Integrase catalytic domain-containing protein</fullName>
    </recommendedName>
</protein>
<dbReference type="Gene3D" id="3.30.420.10">
    <property type="entry name" value="Ribonuclease H-like superfamily/Ribonuclease H"/>
    <property type="match status" value="1"/>
</dbReference>
<dbReference type="GO" id="GO:0003676">
    <property type="term" value="F:nucleic acid binding"/>
    <property type="evidence" value="ECO:0007669"/>
    <property type="project" value="InterPro"/>
</dbReference>
<dbReference type="InterPro" id="IPR012337">
    <property type="entry name" value="RNaseH-like_sf"/>
</dbReference>
<dbReference type="InterPro" id="IPR036397">
    <property type="entry name" value="RNaseH_sf"/>
</dbReference>
<dbReference type="InterPro" id="IPR001584">
    <property type="entry name" value="Integrase_cat-core"/>
</dbReference>
<dbReference type="PANTHER" id="PTHR45835">
    <property type="entry name" value="YALI0A06105P"/>
    <property type="match status" value="1"/>
</dbReference>
<dbReference type="PROSITE" id="PS50994">
    <property type="entry name" value="INTEGRASE"/>
    <property type="match status" value="1"/>
</dbReference>
<feature type="domain" description="Integrase catalytic" evidence="1">
    <location>
        <begin position="1"/>
        <end position="158"/>
    </location>
</feature>
<evidence type="ECO:0000313" key="3">
    <source>
        <dbReference type="Proteomes" id="UP001054252"/>
    </source>
</evidence>